<reference evidence="1" key="1">
    <citation type="submission" date="2017-02" db="EMBL/GenBank/DDBJ databases">
        <title>Sunflower complete genome.</title>
        <authorList>
            <person name="Langlade N."/>
            <person name="Munos S."/>
        </authorList>
    </citation>
    <scope>NUCLEOTIDE SEQUENCE [LARGE SCALE GENOMIC DNA]</scope>
    <source>
        <tissue evidence="1">Leaves</tissue>
    </source>
</reference>
<dbReference type="InParanoid" id="A0A1Y3BXJ4"/>
<dbReference type="EMBL" id="KZ113417">
    <property type="protein sequence ID" value="OTF84644.1"/>
    <property type="molecule type" value="Genomic_DNA"/>
</dbReference>
<sequence>MPKAGKYNLQEKATLYFCVKDSLLAATALLPSVSINNPEISTLYSHFTNSQLHSTEINISTLCIRILRCFSALTSRF</sequence>
<organism evidence="1">
    <name type="scientific">Helianthus annuus</name>
    <name type="common">Common sunflower</name>
    <dbReference type="NCBI Taxonomy" id="4232"/>
    <lineage>
        <taxon>Eukaryota</taxon>
        <taxon>Viridiplantae</taxon>
        <taxon>Streptophyta</taxon>
        <taxon>Embryophyta</taxon>
        <taxon>Tracheophyta</taxon>
        <taxon>Spermatophyta</taxon>
        <taxon>Magnoliopsida</taxon>
        <taxon>eudicotyledons</taxon>
        <taxon>Gunneridae</taxon>
        <taxon>Pentapetalae</taxon>
        <taxon>asterids</taxon>
        <taxon>campanulids</taxon>
        <taxon>Asterales</taxon>
        <taxon>Asteraceae</taxon>
        <taxon>Asteroideae</taxon>
        <taxon>Heliantheae alliance</taxon>
        <taxon>Heliantheae</taxon>
        <taxon>Helianthus</taxon>
    </lineage>
</organism>
<dbReference type="AlphaFoldDB" id="A0A1Y3BXJ4"/>
<evidence type="ECO:0000313" key="1">
    <source>
        <dbReference type="EMBL" id="OTF84644.1"/>
    </source>
</evidence>
<name>A0A1Y3BXJ4_HELAN</name>
<protein>
    <submittedName>
        <fullName evidence="1">Uncharacterized protein</fullName>
    </submittedName>
</protein>
<proteinExistence type="predicted"/>
<gene>
    <name evidence="1" type="ORF">HannXRQ_Chr00c0094g0571641</name>
</gene>
<accession>A0A1Y3BXJ4</accession>